<keyword evidence="8" id="KW-1185">Reference proteome</keyword>
<evidence type="ECO:0000256" key="1">
    <source>
        <dbReference type="ARBA" id="ARBA00023002"/>
    </source>
</evidence>
<dbReference type="EMBL" id="JACJIQ010000026">
    <property type="protein sequence ID" value="MBA9079650.1"/>
    <property type="molecule type" value="Genomic_DNA"/>
</dbReference>
<dbReference type="EC" id="1.1.1.157" evidence="7"/>
<sequence length="288" mass="31280">MTLQDIKTIAVIGAGTMGQSIAQLCAQAGFTTILYDINATVLANAQAATLASLQRLVEKGKISVHTQEETLHRLTFTADILQVIANVVIEAVVERLDVKQSILNEVADQNRPETVLASNTSSLPITRIAAKVQGPERVVGLHFFNPATIMQLVEVISGAATAPEVVALMQELAVTLGKTPVLAQDAPGFIVNRVARHFYVESLKLLEENVASHEGIDRLLQASGFKMGPFQLMDLIGVDTNFSVTSAMYEAFHQDPKFRPSRWQQQKVDAGHHGRKSGKGFYDYSGKA</sequence>
<dbReference type="SUPFAM" id="SSF48179">
    <property type="entry name" value="6-phosphogluconate dehydrogenase C-terminal domain-like"/>
    <property type="match status" value="1"/>
</dbReference>
<feature type="binding site" evidence="3">
    <location>
        <position position="145"/>
    </location>
    <ligand>
        <name>NAD(+)</name>
        <dbReference type="ChEBI" id="CHEBI:57540"/>
    </ligand>
</feature>
<dbReference type="PANTHER" id="PTHR48075:SF5">
    <property type="entry name" value="3-HYDROXYBUTYRYL-COA DEHYDROGENASE"/>
    <property type="match status" value="1"/>
</dbReference>
<feature type="binding site" evidence="3">
    <location>
        <position position="94"/>
    </location>
    <ligand>
        <name>NAD(+)</name>
        <dbReference type="ChEBI" id="CHEBI:57540"/>
    </ligand>
</feature>
<keyword evidence="3" id="KW-0520">NAD</keyword>
<evidence type="ECO:0000313" key="8">
    <source>
        <dbReference type="Proteomes" id="UP000563094"/>
    </source>
</evidence>
<feature type="binding site" evidence="4">
    <location>
        <position position="59"/>
    </location>
    <ligand>
        <name>CoA</name>
        <dbReference type="ChEBI" id="CHEBI:57287"/>
    </ligand>
</feature>
<evidence type="ECO:0000313" key="7">
    <source>
        <dbReference type="EMBL" id="MBA9079650.1"/>
    </source>
</evidence>
<dbReference type="InterPro" id="IPR022694">
    <property type="entry name" value="3-OHacyl-CoA_DH"/>
</dbReference>
<keyword evidence="1 7" id="KW-0560">Oxidoreductase</keyword>
<proteinExistence type="predicted"/>
<dbReference type="GO" id="GO:0006635">
    <property type="term" value="P:fatty acid beta-oxidation"/>
    <property type="evidence" value="ECO:0007669"/>
    <property type="project" value="TreeGrafter"/>
</dbReference>
<dbReference type="Pfam" id="PF02737">
    <property type="entry name" value="3HCDH_N"/>
    <property type="match status" value="1"/>
</dbReference>
<evidence type="ECO:0000259" key="5">
    <source>
        <dbReference type="Pfam" id="PF00725"/>
    </source>
</evidence>
<dbReference type="InterPro" id="IPR036291">
    <property type="entry name" value="NAD(P)-bd_dom_sf"/>
</dbReference>
<feature type="binding site" evidence="4">
    <location>
        <position position="121"/>
    </location>
    <ligand>
        <name>CoA</name>
        <dbReference type="ChEBI" id="CHEBI:57287"/>
    </ligand>
</feature>
<feature type="binding site" evidence="3">
    <location>
        <position position="121"/>
    </location>
    <ligand>
        <name>NAD(+)</name>
        <dbReference type="ChEBI" id="CHEBI:57540"/>
    </ligand>
</feature>
<reference evidence="7 8" key="1">
    <citation type="submission" date="2020-08" db="EMBL/GenBank/DDBJ databases">
        <title>Genomic Encyclopedia of Type Strains, Phase IV (KMG-IV): sequencing the most valuable type-strain genomes for metagenomic binning, comparative biology and taxonomic classification.</title>
        <authorList>
            <person name="Goeker M."/>
        </authorList>
    </citation>
    <scope>NUCLEOTIDE SEQUENCE [LARGE SCALE GENOMIC DNA]</scope>
    <source>
        <strain evidence="7 8">DSM 29854</strain>
    </source>
</reference>
<dbReference type="SUPFAM" id="SSF51735">
    <property type="entry name" value="NAD(P)-binding Rossmann-fold domains"/>
    <property type="match status" value="1"/>
</dbReference>
<dbReference type="GO" id="GO:0070403">
    <property type="term" value="F:NAD+ binding"/>
    <property type="evidence" value="ECO:0007669"/>
    <property type="project" value="InterPro"/>
</dbReference>
<organism evidence="7 8">
    <name type="scientific">Rufibacter quisquiliarum</name>
    <dbReference type="NCBI Taxonomy" id="1549639"/>
    <lineage>
        <taxon>Bacteria</taxon>
        <taxon>Pseudomonadati</taxon>
        <taxon>Bacteroidota</taxon>
        <taxon>Cytophagia</taxon>
        <taxon>Cytophagales</taxon>
        <taxon>Hymenobacteraceae</taxon>
        <taxon>Rufibacter</taxon>
    </lineage>
</organism>
<dbReference type="Proteomes" id="UP000563094">
    <property type="component" value="Unassembled WGS sequence"/>
</dbReference>
<evidence type="ECO:0000259" key="6">
    <source>
        <dbReference type="Pfam" id="PF02737"/>
    </source>
</evidence>
<dbReference type="Pfam" id="PF00725">
    <property type="entry name" value="3HCDH"/>
    <property type="match status" value="1"/>
</dbReference>
<dbReference type="PANTHER" id="PTHR48075">
    <property type="entry name" value="3-HYDROXYACYL-COA DEHYDROGENASE FAMILY PROTEIN"/>
    <property type="match status" value="1"/>
</dbReference>
<dbReference type="GO" id="GO:0008691">
    <property type="term" value="F:3-hydroxybutyryl-CoA dehydrogenase activity"/>
    <property type="evidence" value="ECO:0007669"/>
    <property type="project" value="UniProtKB-EC"/>
</dbReference>
<dbReference type="InterPro" id="IPR013328">
    <property type="entry name" value="6PGD_dom2"/>
</dbReference>
<feature type="binding site" evidence="3">
    <location>
        <position position="99"/>
    </location>
    <ligand>
        <name>NAD(+)</name>
        <dbReference type="ChEBI" id="CHEBI:57540"/>
    </ligand>
</feature>
<feature type="site" description="Important for catalytic activity" evidence="2">
    <location>
        <position position="142"/>
    </location>
</feature>
<dbReference type="AlphaFoldDB" id="A0A839GLR5"/>
<dbReference type="Gene3D" id="3.40.50.720">
    <property type="entry name" value="NAD(P)-binding Rossmann-like Domain"/>
    <property type="match status" value="1"/>
</dbReference>
<gene>
    <name evidence="7" type="ORF">FHS90_004389</name>
</gene>
<feature type="binding site" evidence="4">
    <location>
        <position position="52"/>
    </location>
    <ligand>
        <name>CoA</name>
        <dbReference type="ChEBI" id="CHEBI:57287"/>
    </ligand>
</feature>
<feature type="domain" description="3-hydroxyacyl-CoA dehydrogenase C-terminal" evidence="5">
    <location>
        <begin position="188"/>
        <end position="284"/>
    </location>
</feature>
<feature type="binding site" evidence="3">
    <location>
        <position position="36"/>
    </location>
    <ligand>
        <name>NAD(+)</name>
        <dbReference type="ChEBI" id="CHEBI:57540"/>
    </ligand>
</feature>
<protein>
    <submittedName>
        <fullName evidence="7">3-hydroxybutyryl-CoA dehydrogenase</fullName>
        <ecNumber evidence="7">1.1.1.157</ecNumber>
    </submittedName>
</protein>
<evidence type="ECO:0000256" key="3">
    <source>
        <dbReference type="PIRSR" id="PIRSR000105-2"/>
    </source>
</evidence>
<evidence type="ECO:0000256" key="4">
    <source>
        <dbReference type="PIRSR" id="PIRSR000105-3"/>
    </source>
</evidence>
<dbReference type="FunFam" id="3.40.50.720:FF:000009">
    <property type="entry name" value="Fatty oxidation complex, alpha subunit"/>
    <property type="match status" value="1"/>
</dbReference>
<dbReference type="PIRSF" id="PIRSF000105">
    <property type="entry name" value="HCDH"/>
    <property type="match status" value="1"/>
</dbReference>
<name>A0A839GLR5_9BACT</name>
<evidence type="ECO:0000256" key="2">
    <source>
        <dbReference type="PIRSR" id="PIRSR000105-1"/>
    </source>
</evidence>
<dbReference type="InterPro" id="IPR006176">
    <property type="entry name" value="3-OHacyl-CoA_DH_NAD-bd"/>
</dbReference>
<feature type="binding site" evidence="3">
    <location>
        <position position="276"/>
    </location>
    <ligand>
        <name>NAD(+)</name>
        <dbReference type="ChEBI" id="CHEBI:57540"/>
    </ligand>
</feature>
<dbReference type="RefSeq" id="WP_182514453.1">
    <property type="nucleotide sequence ID" value="NZ_JACJIQ010000026.1"/>
</dbReference>
<dbReference type="Gene3D" id="1.10.1040.10">
    <property type="entry name" value="N-(1-d-carboxylethyl)-l-norvaline Dehydrogenase, domain 2"/>
    <property type="match status" value="1"/>
</dbReference>
<feature type="binding site" evidence="3">
    <location>
        <begin position="13"/>
        <end position="18"/>
    </location>
    <ligand>
        <name>NAD(+)</name>
        <dbReference type="ChEBI" id="CHEBI:57540"/>
    </ligand>
</feature>
<dbReference type="InterPro" id="IPR006108">
    <property type="entry name" value="3HC_DH_C"/>
</dbReference>
<comment type="caution">
    <text evidence="7">The sequence shown here is derived from an EMBL/GenBank/DDBJ whole genome shotgun (WGS) entry which is preliminary data.</text>
</comment>
<feature type="domain" description="3-hydroxyacyl-CoA dehydrogenase NAD binding" evidence="6">
    <location>
        <begin position="8"/>
        <end position="185"/>
    </location>
</feature>
<accession>A0A839GLR5</accession>
<dbReference type="InterPro" id="IPR008927">
    <property type="entry name" value="6-PGluconate_DH-like_C_sf"/>
</dbReference>